<gene>
    <name evidence="1" type="ORF">MNBD_GAMMA12-569</name>
</gene>
<evidence type="ECO:0000313" key="1">
    <source>
        <dbReference type="EMBL" id="VAW78896.1"/>
    </source>
</evidence>
<name>A0A3B0ZDW0_9ZZZZ</name>
<organism evidence="1">
    <name type="scientific">hydrothermal vent metagenome</name>
    <dbReference type="NCBI Taxonomy" id="652676"/>
    <lineage>
        <taxon>unclassified sequences</taxon>
        <taxon>metagenomes</taxon>
        <taxon>ecological metagenomes</taxon>
    </lineage>
</organism>
<reference evidence="1" key="1">
    <citation type="submission" date="2018-06" db="EMBL/GenBank/DDBJ databases">
        <authorList>
            <person name="Zhirakovskaya E."/>
        </authorList>
    </citation>
    <scope>NUCLEOTIDE SEQUENCE</scope>
</reference>
<feature type="non-terminal residue" evidence="1">
    <location>
        <position position="1"/>
    </location>
</feature>
<proteinExistence type="predicted"/>
<protein>
    <submittedName>
        <fullName evidence="1">Uncharacterized protein</fullName>
    </submittedName>
</protein>
<dbReference type="EMBL" id="UOFL01000167">
    <property type="protein sequence ID" value="VAW78896.1"/>
    <property type="molecule type" value="Genomic_DNA"/>
</dbReference>
<accession>A0A3B0ZDW0</accession>
<dbReference type="AlphaFoldDB" id="A0A3B0ZDW0"/>
<sequence length="533" mass="60250">KPISTKTGGYAVVGGMPFSIVTEDWTARAASLLKVYDEIVVKHPLSNRLKRKGSQFSMLTSILKQSALNVQEIENKDKNYVRLALARYILKHGAPGTERAKEYSIKQNQQCVGPRHYDIAKIMLSRVSPLLKDHGLPDVAMASLHVTEEESSDFDVPKGTKIPDYLIRKVSRAQVATPEELVQLGIIKSADMLAIILPQVTAGVRASGISDFKLRRLYNQIYRAFRRRRSLLLLNLESQVKLEELPWVSSIGSYRKTTIKNKELAKTVLTDIAILAISKFPYAILPNKLLQELRSLIEQAELKIPIVDEIAADIFMGKFSEKFALAAHLAGEELAGSIYEKYYGIKYDLLVQNPLLGKPQIGAKQAKTLTSYCYSMAVSGSRQSWSVAENGVVIEQQQIATTQNLAILFGALALKDRLKPELIDMAKWCFKWISQYQQVHIENYHARLIMMKNTAYAWRQMLFFLSYITHDELLEFTKWLNSHFYQQESEFVERFKPAVIGLNNVIHGADITKLGGLRFLAWSVGRHPLFGVS</sequence>